<protein>
    <submittedName>
        <fullName evidence="1">Uncharacterized protein</fullName>
    </submittedName>
</protein>
<proteinExistence type="predicted"/>
<keyword evidence="2" id="KW-1185">Reference proteome</keyword>
<name>A0A2I0XG55_9ASPA</name>
<accession>A0A2I0XG55</accession>
<evidence type="ECO:0000313" key="1">
    <source>
        <dbReference type="EMBL" id="PKU86889.1"/>
    </source>
</evidence>
<dbReference type="EMBL" id="KZ501906">
    <property type="protein sequence ID" value="PKU86889.1"/>
    <property type="molecule type" value="Genomic_DNA"/>
</dbReference>
<dbReference type="Proteomes" id="UP000233837">
    <property type="component" value="Unassembled WGS sequence"/>
</dbReference>
<gene>
    <name evidence="1" type="ORF">MA16_Dca017317</name>
</gene>
<dbReference type="AlphaFoldDB" id="A0A2I0XG55"/>
<evidence type="ECO:0000313" key="2">
    <source>
        <dbReference type="Proteomes" id="UP000233837"/>
    </source>
</evidence>
<organism evidence="1 2">
    <name type="scientific">Dendrobium catenatum</name>
    <dbReference type="NCBI Taxonomy" id="906689"/>
    <lineage>
        <taxon>Eukaryota</taxon>
        <taxon>Viridiplantae</taxon>
        <taxon>Streptophyta</taxon>
        <taxon>Embryophyta</taxon>
        <taxon>Tracheophyta</taxon>
        <taxon>Spermatophyta</taxon>
        <taxon>Magnoliopsida</taxon>
        <taxon>Liliopsida</taxon>
        <taxon>Asparagales</taxon>
        <taxon>Orchidaceae</taxon>
        <taxon>Epidendroideae</taxon>
        <taxon>Malaxideae</taxon>
        <taxon>Dendrobiinae</taxon>
        <taxon>Dendrobium</taxon>
    </lineage>
</organism>
<reference evidence="1 2" key="2">
    <citation type="journal article" date="2017" name="Nature">
        <title>The Apostasia genome and the evolution of orchids.</title>
        <authorList>
            <person name="Zhang G.Q."/>
            <person name="Liu K.W."/>
            <person name="Li Z."/>
            <person name="Lohaus R."/>
            <person name="Hsiao Y.Y."/>
            <person name="Niu S.C."/>
            <person name="Wang J.Y."/>
            <person name="Lin Y.C."/>
            <person name="Xu Q."/>
            <person name="Chen L.J."/>
            <person name="Yoshida K."/>
            <person name="Fujiwara S."/>
            <person name="Wang Z.W."/>
            <person name="Zhang Y.Q."/>
            <person name="Mitsuda N."/>
            <person name="Wang M."/>
            <person name="Liu G.H."/>
            <person name="Pecoraro L."/>
            <person name="Huang H.X."/>
            <person name="Xiao X.J."/>
            <person name="Lin M."/>
            <person name="Wu X.Y."/>
            <person name="Wu W.L."/>
            <person name="Chen Y.Y."/>
            <person name="Chang S.B."/>
            <person name="Sakamoto S."/>
            <person name="Ohme-Takagi M."/>
            <person name="Yagi M."/>
            <person name="Zeng S.J."/>
            <person name="Shen C.Y."/>
            <person name="Yeh C.M."/>
            <person name="Luo Y.B."/>
            <person name="Tsai W.C."/>
            <person name="Van de Peer Y."/>
            <person name="Liu Z.J."/>
        </authorList>
    </citation>
    <scope>NUCLEOTIDE SEQUENCE [LARGE SCALE GENOMIC DNA]</scope>
    <source>
        <tissue evidence="1">The whole plant</tissue>
    </source>
</reference>
<sequence length="148" mass="17212">MRLRVRLERLQLSIKQVVKLLYRKLLSEVADYPGSNSHWPSQPTATLQAPASRMVIMVDVLSKGRESCYKVSVPSMISRISIVRLGTPSILAWRRRRIRSQRRWRPSAFYSRPNARVPETNSARVVAPLGHRCYQPFCFLKQENFPNF</sequence>
<reference evidence="1 2" key="1">
    <citation type="journal article" date="2016" name="Sci. Rep.">
        <title>The Dendrobium catenatum Lindl. genome sequence provides insights into polysaccharide synthase, floral development and adaptive evolution.</title>
        <authorList>
            <person name="Zhang G.Q."/>
            <person name="Xu Q."/>
            <person name="Bian C."/>
            <person name="Tsai W.C."/>
            <person name="Yeh C.M."/>
            <person name="Liu K.W."/>
            <person name="Yoshida K."/>
            <person name="Zhang L.S."/>
            <person name="Chang S.B."/>
            <person name="Chen F."/>
            <person name="Shi Y."/>
            <person name="Su Y.Y."/>
            <person name="Zhang Y.Q."/>
            <person name="Chen L.J."/>
            <person name="Yin Y."/>
            <person name="Lin M."/>
            <person name="Huang H."/>
            <person name="Deng H."/>
            <person name="Wang Z.W."/>
            <person name="Zhu S.L."/>
            <person name="Zhao X."/>
            <person name="Deng C."/>
            <person name="Niu S.C."/>
            <person name="Huang J."/>
            <person name="Wang M."/>
            <person name="Liu G.H."/>
            <person name="Yang H.J."/>
            <person name="Xiao X.J."/>
            <person name="Hsiao Y.Y."/>
            <person name="Wu W.L."/>
            <person name="Chen Y.Y."/>
            <person name="Mitsuda N."/>
            <person name="Ohme-Takagi M."/>
            <person name="Luo Y.B."/>
            <person name="Van de Peer Y."/>
            <person name="Liu Z.J."/>
        </authorList>
    </citation>
    <scope>NUCLEOTIDE SEQUENCE [LARGE SCALE GENOMIC DNA]</scope>
    <source>
        <tissue evidence="1">The whole plant</tissue>
    </source>
</reference>